<dbReference type="Proteomes" id="UP000266841">
    <property type="component" value="Unassembled WGS sequence"/>
</dbReference>
<organism evidence="2 3">
    <name type="scientific">Thalassiosira oceanica</name>
    <name type="common">Marine diatom</name>
    <dbReference type="NCBI Taxonomy" id="159749"/>
    <lineage>
        <taxon>Eukaryota</taxon>
        <taxon>Sar</taxon>
        <taxon>Stramenopiles</taxon>
        <taxon>Ochrophyta</taxon>
        <taxon>Bacillariophyta</taxon>
        <taxon>Coscinodiscophyceae</taxon>
        <taxon>Thalassiosirophycidae</taxon>
        <taxon>Thalassiosirales</taxon>
        <taxon>Thalassiosiraceae</taxon>
        <taxon>Thalassiosira</taxon>
    </lineage>
</organism>
<evidence type="ECO:0000313" key="3">
    <source>
        <dbReference type="Proteomes" id="UP000266841"/>
    </source>
</evidence>
<name>K0T467_THAOC</name>
<keyword evidence="3" id="KW-1185">Reference proteome</keyword>
<sequence>HGTDAPMAHPRPGYRSRSTPGPTAGDRRRWFGLDRCNGHGLKARPGHRGTSCLHQPDAATPVLGEYCNALEVPTSKVQPQVWHGSSFDLSSPSMHGALTPACHLTLPVEAEPTQARSYSRTFPLSTHFHLPFIPLADLQGLIHARLRWNEYPRLPQTSNTPPIAHLSASPAFDHSGKLTASLRPNRAGDRLEYCVGSRQYSLSIDSLPRVTHSWVKEVQFAFTKIGPFDLHWPDNTKPATACEYGKVLAGPHHVIATQGRRHLTLVRDSPNNRFPLAVLNVDSHKLGKRQLGSQHQQVAEQLDPALAGVLPKARLLPLRGTLEQPPRCLLDQRQAVDGIGPPPPERLARERHLAKIPRIEQGGEEIHDVGVRERGLDGGDPLPHHGIARADHGTVTVVIENSMVAGGLPLGPTVISARAKIRCQFRFRVARSLHENRA</sequence>
<evidence type="ECO:0000313" key="2">
    <source>
        <dbReference type="EMBL" id="EJK65137.1"/>
    </source>
</evidence>
<feature type="non-terminal residue" evidence="2">
    <location>
        <position position="1"/>
    </location>
</feature>
<evidence type="ECO:0000256" key="1">
    <source>
        <dbReference type="SAM" id="MobiDB-lite"/>
    </source>
</evidence>
<reference evidence="2 3" key="1">
    <citation type="journal article" date="2012" name="Genome Biol.">
        <title>Genome and low-iron response of an oceanic diatom adapted to chronic iron limitation.</title>
        <authorList>
            <person name="Lommer M."/>
            <person name="Specht M."/>
            <person name="Roy A.S."/>
            <person name="Kraemer L."/>
            <person name="Andreson R."/>
            <person name="Gutowska M.A."/>
            <person name="Wolf J."/>
            <person name="Bergner S.V."/>
            <person name="Schilhabel M.B."/>
            <person name="Klostermeier U.C."/>
            <person name="Beiko R.G."/>
            <person name="Rosenstiel P."/>
            <person name="Hippler M."/>
            <person name="Laroche J."/>
        </authorList>
    </citation>
    <scope>NUCLEOTIDE SEQUENCE [LARGE SCALE GENOMIC DNA]</scope>
    <source>
        <strain evidence="2 3">CCMP1005</strain>
    </source>
</reference>
<gene>
    <name evidence="2" type="ORF">THAOC_14045</name>
</gene>
<protein>
    <submittedName>
        <fullName evidence="2">Uncharacterized protein</fullName>
    </submittedName>
</protein>
<comment type="caution">
    <text evidence="2">The sequence shown here is derived from an EMBL/GenBank/DDBJ whole genome shotgun (WGS) entry which is preliminary data.</text>
</comment>
<dbReference type="EMBL" id="AGNL01016324">
    <property type="protein sequence ID" value="EJK65137.1"/>
    <property type="molecule type" value="Genomic_DNA"/>
</dbReference>
<dbReference type="AlphaFoldDB" id="K0T467"/>
<accession>K0T467</accession>
<proteinExistence type="predicted"/>
<feature type="region of interest" description="Disordered" evidence="1">
    <location>
        <begin position="1"/>
        <end position="28"/>
    </location>
</feature>